<dbReference type="Proteomes" id="UP000280434">
    <property type="component" value="Unassembled WGS sequence"/>
</dbReference>
<dbReference type="EMBL" id="RBZV01000008">
    <property type="protein sequence ID" value="RKP45992.1"/>
    <property type="molecule type" value="Genomic_DNA"/>
</dbReference>
<keyword evidence="2" id="KW-1185">Reference proteome</keyword>
<accession>A0A494X6R8</accession>
<organism evidence="1 2">
    <name type="scientific">Trinickia fusca</name>
    <dbReference type="NCBI Taxonomy" id="2419777"/>
    <lineage>
        <taxon>Bacteria</taxon>
        <taxon>Pseudomonadati</taxon>
        <taxon>Pseudomonadota</taxon>
        <taxon>Betaproteobacteria</taxon>
        <taxon>Burkholderiales</taxon>
        <taxon>Burkholderiaceae</taxon>
        <taxon>Trinickia</taxon>
    </lineage>
</organism>
<comment type="caution">
    <text evidence="1">The sequence shown here is derived from an EMBL/GenBank/DDBJ whole genome shotgun (WGS) entry which is preliminary data.</text>
</comment>
<dbReference type="RefSeq" id="WP_121279698.1">
    <property type="nucleotide sequence ID" value="NZ_RBZV01000008.1"/>
</dbReference>
<gene>
    <name evidence="1" type="ORF">D7S89_18625</name>
</gene>
<protein>
    <submittedName>
        <fullName evidence="1">Uncharacterized protein</fullName>
    </submittedName>
</protein>
<sequence>MSIQVRYTQGNKDSVCPIGRSSFEPTRFAEQFETWSPDWDKPVIVSHGTKLKHDELEIGKQAYRDGKPDFKNGDTVLLFEEAQHYIALEADFFTRLLFTEAQWLNRRVKLGALEEMSIADALRTRRSPGDAFWVEAGLPGVPLAIGVNASIRADNDTWELLAHKQGKAQGGMGDTVGPPVSGGITLDIEMPPEGRSLTLDTFVKACMQSVAERELEGKALVPPLVRRAAWLDKARGYKPEINFLSMVPAVKHGRYEQVICKEHAGCITLDGHLDKQSCLVDEAYAEFKSLAFNAQAWCLWSK</sequence>
<evidence type="ECO:0000313" key="2">
    <source>
        <dbReference type="Proteomes" id="UP000280434"/>
    </source>
</evidence>
<evidence type="ECO:0000313" key="1">
    <source>
        <dbReference type="EMBL" id="RKP45992.1"/>
    </source>
</evidence>
<reference evidence="1 2" key="1">
    <citation type="submission" date="2018-10" db="EMBL/GenBank/DDBJ databases">
        <title>Paraburkholderia sp. 7MK8-2, isolated from soil.</title>
        <authorList>
            <person name="Gao Z.-H."/>
            <person name="Qiu L.-H."/>
        </authorList>
    </citation>
    <scope>NUCLEOTIDE SEQUENCE [LARGE SCALE GENOMIC DNA]</scope>
    <source>
        <strain evidence="1 2">7MK8-2</strain>
    </source>
</reference>
<name>A0A494X6R8_9BURK</name>
<dbReference type="AlphaFoldDB" id="A0A494X6R8"/>
<proteinExistence type="predicted"/>